<dbReference type="Gene3D" id="3.40.640.10">
    <property type="entry name" value="Type I PLP-dependent aspartate aminotransferase-like (Major domain)"/>
    <property type="match status" value="1"/>
</dbReference>
<accession>A0A7X6ICH1</accession>
<evidence type="ECO:0000313" key="6">
    <source>
        <dbReference type="EMBL" id="NKE72546.1"/>
    </source>
</evidence>
<dbReference type="Proteomes" id="UP000534783">
    <property type="component" value="Unassembled WGS sequence"/>
</dbReference>
<dbReference type="AlphaFoldDB" id="A0A7X6ICH1"/>
<dbReference type="PANTHER" id="PTHR30244">
    <property type="entry name" value="TRANSAMINASE"/>
    <property type="match status" value="1"/>
</dbReference>
<keyword evidence="6" id="KW-0808">Transferase</keyword>
<dbReference type="FunFam" id="3.40.640.10:FF:000089">
    <property type="entry name" value="Aminotransferase, DegT/DnrJ/EryC1/StrS family"/>
    <property type="match status" value="1"/>
</dbReference>
<gene>
    <name evidence="6" type="ORF">MNODULE_17480</name>
</gene>
<comment type="caution">
    <text evidence="6">The sequence shown here is derived from an EMBL/GenBank/DDBJ whole genome shotgun (WGS) entry which is preliminary data.</text>
</comment>
<feature type="modified residue" description="N6-(pyridoxal phosphate)lysine" evidence="4">
    <location>
        <position position="186"/>
    </location>
</feature>
<dbReference type="EMBL" id="VTOW01000003">
    <property type="protein sequence ID" value="NKE72546.1"/>
    <property type="molecule type" value="Genomic_DNA"/>
</dbReference>
<dbReference type="PIRSF" id="PIRSF000390">
    <property type="entry name" value="PLP_StrS"/>
    <property type="match status" value="1"/>
</dbReference>
<dbReference type="GO" id="GO:0030170">
    <property type="term" value="F:pyridoxal phosphate binding"/>
    <property type="evidence" value="ECO:0007669"/>
    <property type="project" value="TreeGrafter"/>
</dbReference>
<dbReference type="RefSeq" id="WP_168062295.1">
    <property type="nucleotide sequence ID" value="NZ_VTOW01000003.1"/>
</dbReference>
<comment type="similarity">
    <text evidence="2 5">Belongs to the DegT/DnrJ/EryC1 family.</text>
</comment>
<organism evidence="6 7">
    <name type="scientific">Candidatus Manganitrophus noduliformans</name>
    <dbReference type="NCBI Taxonomy" id="2606439"/>
    <lineage>
        <taxon>Bacteria</taxon>
        <taxon>Pseudomonadati</taxon>
        <taxon>Nitrospirota</taxon>
        <taxon>Nitrospiria</taxon>
        <taxon>Candidatus Troglogloeales</taxon>
        <taxon>Candidatus Manganitrophaceae</taxon>
        <taxon>Candidatus Manganitrophus</taxon>
    </lineage>
</organism>
<proteinExistence type="inferred from homology"/>
<evidence type="ECO:0000256" key="5">
    <source>
        <dbReference type="RuleBase" id="RU004508"/>
    </source>
</evidence>
<dbReference type="InterPro" id="IPR015421">
    <property type="entry name" value="PyrdxlP-dep_Trfase_major"/>
</dbReference>
<evidence type="ECO:0000256" key="3">
    <source>
        <dbReference type="PIRSR" id="PIRSR000390-1"/>
    </source>
</evidence>
<protein>
    <submittedName>
        <fullName evidence="6">DegT/DnrJ/EryC1/StrS family aminotransferase</fullName>
    </submittedName>
</protein>
<evidence type="ECO:0000256" key="1">
    <source>
        <dbReference type="ARBA" id="ARBA00022898"/>
    </source>
</evidence>
<dbReference type="GO" id="GO:0008483">
    <property type="term" value="F:transaminase activity"/>
    <property type="evidence" value="ECO:0007669"/>
    <property type="project" value="UniProtKB-KW"/>
</dbReference>
<evidence type="ECO:0000256" key="4">
    <source>
        <dbReference type="PIRSR" id="PIRSR000390-2"/>
    </source>
</evidence>
<dbReference type="SUPFAM" id="SSF53383">
    <property type="entry name" value="PLP-dependent transferases"/>
    <property type="match status" value="1"/>
</dbReference>
<keyword evidence="6" id="KW-0032">Aminotransferase</keyword>
<keyword evidence="1 4" id="KW-0663">Pyridoxal phosphate</keyword>
<dbReference type="InterPro" id="IPR015422">
    <property type="entry name" value="PyrdxlP-dep_Trfase_small"/>
</dbReference>
<dbReference type="Pfam" id="PF01041">
    <property type="entry name" value="DegT_DnrJ_EryC1"/>
    <property type="match status" value="1"/>
</dbReference>
<dbReference type="InterPro" id="IPR000653">
    <property type="entry name" value="DegT/StrS_aminotransferase"/>
</dbReference>
<dbReference type="Gene3D" id="3.90.1150.10">
    <property type="entry name" value="Aspartate Aminotransferase, domain 1"/>
    <property type="match status" value="1"/>
</dbReference>
<evidence type="ECO:0000313" key="7">
    <source>
        <dbReference type="Proteomes" id="UP000534783"/>
    </source>
</evidence>
<evidence type="ECO:0000256" key="2">
    <source>
        <dbReference type="ARBA" id="ARBA00037999"/>
    </source>
</evidence>
<dbReference type="GO" id="GO:0000271">
    <property type="term" value="P:polysaccharide biosynthetic process"/>
    <property type="evidence" value="ECO:0007669"/>
    <property type="project" value="TreeGrafter"/>
</dbReference>
<feature type="active site" description="Proton acceptor" evidence="3">
    <location>
        <position position="186"/>
    </location>
</feature>
<sequence>MRVPLLDLVAQYHTIRPDIQKAVQEVFESQQFILGPSVTKLEEEIAAHCQVRHAIGVASGSDALLLALMALGVGPGDEVITSPYTFFATAGSIARLQAKPVFVDIDPKTYNIDPSLIEGKITPRTKAIIPVHLYGQCAEMDPILEIAERRHIPIVEDAAQSIGATYKGRQAGSMGAFGCLSFFPSKNLGGAGDGGMILTQDGHFAEKIKILRVHGSQPKYYHQVIGCNSRLDSLQAVVLSVKLRHLEGWSQKRRENAEFYNKHLGSLDKVVVPHVESHNKSIYNQYVIRVSQRDQLLNYLKEKGIGTEIYYPVPLHLQACFKYLGHSEGDFPESERAARETIALPIYPELTMDQKIYVVDQIKRLLLS</sequence>
<name>A0A7X6ICH1_9BACT</name>
<dbReference type="InterPro" id="IPR015424">
    <property type="entry name" value="PyrdxlP-dep_Trfase"/>
</dbReference>
<reference evidence="6 7" key="1">
    <citation type="journal article" date="2020" name="Nature">
        <title>Bacterial chemolithoautotrophy via manganese oxidation.</title>
        <authorList>
            <person name="Yu H."/>
            <person name="Leadbetter J.R."/>
        </authorList>
    </citation>
    <scope>NUCLEOTIDE SEQUENCE [LARGE SCALE GENOMIC DNA]</scope>
    <source>
        <strain evidence="6 7">Mn-1</strain>
    </source>
</reference>
<dbReference type="CDD" id="cd00616">
    <property type="entry name" value="AHBA_syn"/>
    <property type="match status" value="1"/>
</dbReference>
<dbReference type="PANTHER" id="PTHR30244:SF36">
    <property type="entry name" value="3-OXO-GLUCOSE-6-PHOSPHATE:GLUTAMATE AMINOTRANSFERASE"/>
    <property type="match status" value="1"/>
</dbReference>
<keyword evidence="7" id="KW-1185">Reference proteome</keyword>